<gene>
    <name evidence="1" type="ORF">SAMN05216167_11135</name>
</gene>
<dbReference type="Proteomes" id="UP000198598">
    <property type="component" value="Unassembled WGS sequence"/>
</dbReference>
<dbReference type="AlphaFoldDB" id="A0A1I1YJ36"/>
<dbReference type="Pfam" id="PF11306">
    <property type="entry name" value="DUF3108"/>
    <property type="match status" value="1"/>
</dbReference>
<organism evidence="1 2">
    <name type="scientific">Spirosoma endophyticum</name>
    <dbReference type="NCBI Taxonomy" id="662367"/>
    <lineage>
        <taxon>Bacteria</taxon>
        <taxon>Pseudomonadati</taxon>
        <taxon>Bacteroidota</taxon>
        <taxon>Cytophagia</taxon>
        <taxon>Cytophagales</taxon>
        <taxon>Cytophagaceae</taxon>
        <taxon>Spirosoma</taxon>
    </lineage>
</organism>
<reference evidence="1 2" key="1">
    <citation type="submission" date="2016-10" db="EMBL/GenBank/DDBJ databases">
        <authorList>
            <person name="de Groot N.N."/>
        </authorList>
    </citation>
    <scope>NUCLEOTIDE SEQUENCE [LARGE SCALE GENOMIC DNA]</scope>
    <source>
        <strain evidence="1 2">DSM 26130</strain>
    </source>
</reference>
<dbReference type="InterPro" id="IPR021457">
    <property type="entry name" value="DUF3108"/>
</dbReference>
<keyword evidence="2" id="KW-1185">Reference proteome</keyword>
<evidence type="ECO:0000313" key="1">
    <source>
        <dbReference type="EMBL" id="SFE18000.1"/>
    </source>
</evidence>
<dbReference type="RefSeq" id="WP_093830647.1">
    <property type="nucleotide sequence ID" value="NZ_FOLQ01000011.1"/>
</dbReference>
<name>A0A1I1YJ36_9BACT</name>
<accession>A0A1I1YJ36</accession>
<evidence type="ECO:0000313" key="2">
    <source>
        <dbReference type="Proteomes" id="UP000198598"/>
    </source>
</evidence>
<dbReference type="OrthoDB" id="756873at2"/>
<proteinExistence type="predicted"/>
<protein>
    <submittedName>
        <fullName evidence="1">Uncharacterized protein</fullName>
    </submittedName>
</protein>
<dbReference type="STRING" id="662367.SAMN05216167_11135"/>
<sequence>MNLQTTGLLLLSVLGIHHQGLAQARLVPSTTLLANYVVTTEKQNSNWYMWQDSAKRELATITTTIQPGFQGDKVLIVQKIAMKGAPGTWVDTTVALQKTMAPIYHSSFNGQRNMVLAFNGQRIEGYYKNQKDGIVTLVNDQMSEPYFDSNIYPHLIRFLPLKAGYQATIPIYDFNPRQHGLLFARVTDVKETMLTDKNGQKIPCYAVQVTDDLSPDSQTTHYIAKKDRAVVKLELVAGSRRMSIEAQ</sequence>
<dbReference type="EMBL" id="FOLQ01000011">
    <property type="protein sequence ID" value="SFE18000.1"/>
    <property type="molecule type" value="Genomic_DNA"/>
</dbReference>